<dbReference type="AlphaFoldDB" id="A0A2N9GDM2"/>
<feature type="region of interest" description="Disordered" evidence="1">
    <location>
        <begin position="275"/>
        <end position="299"/>
    </location>
</feature>
<evidence type="ECO:0000313" key="2">
    <source>
        <dbReference type="EMBL" id="SPC97540.1"/>
    </source>
</evidence>
<evidence type="ECO:0008006" key="3">
    <source>
        <dbReference type="Google" id="ProtNLM"/>
    </source>
</evidence>
<feature type="compositionally biased region" description="Basic and acidic residues" evidence="1">
    <location>
        <begin position="287"/>
        <end position="299"/>
    </location>
</feature>
<evidence type="ECO:0000256" key="1">
    <source>
        <dbReference type="SAM" id="MobiDB-lite"/>
    </source>
</evidence>
<dbReference type="EMBL" id="OIVN01001779">
    <property type="protein sequence ID" value="SPC97540.1"/>
    <property type="molecule type" value="Genomic_DNA"/>
</dbReference>
<dbReference type="Gene3D" id="3.30.420.10">
    <property type="entry name" value="Ribonuclease H-like superfamily/Ribonuclease H"/>
    <property type="match status" value="1"/>
</dbReference>
<protein>
    <recommendedName>
        <fullName evidence="3">RNase H type-1 domain-containing protein</fullName>
    </recommendedName>
</protein>
<name>A0A2N9GDM2_FAGSY</name>
<accession>A0A2N9GDM2</accession>
<reference evidence="2" key="1">
    <citation type="submission" date="2018-02" db="EMBL/GenBank/DDBJ databases">
        <authorList>
            <person name="Cohen D.B."/>
            <person name="Kent A.D."/>
        </authorList>
    </citation>
    <scope>NUCLEOTIDE SEQUENCE</scope>
</reference>
<dbReference type="GO" id="GO:0003676">
    <property type="term" value="F:nucleic acid binding"/>
    <property type="evidence" value="ECO:0007669"/>
    <property type="project" value="InterPro"/>
</dbReference>
<dbReference type="PANTHER" id="PTHR48475">
    <property type="entry name" value="RIBONUCLEASE H"/>
    <property type="match status" value="1"/>
</dbReference>
<proteinExistence type="predicted"/>
<gene>
    <name evidence="2" type="ORF">FSB_LOCUS25422</name>
</gene>
<dbReference type="PANTHER" id="PTHR48475:SF2">
    <property type="entry name" value="RIBONUCLEASE H"/>
    <property type="match status" value="1"/>
</dbReference>
<organism evidence="2">
    <name type="scientific">Fagus sylvatica</name>
    <name type="common">Beechnut</name>
    <dbReference type="NCBI Taxonomy" id="28930"/>
    <lineage>
        <taxon>Eukaryota</taxon>
        <taxon>Viridiplantae</taxon>
        <taxon>Streptophyta</taxon>
        <taxon>Embryophyta</taxon>
        <taxon>Tracheophyta</taxon>
        <taxon>Spermatophyta</taxon>
        <taxon>Magnoliopsida</taxon>
        <taxon>eudicotyledons</taxon>
        <taxon>Gunneridae</taxon>
        <taxon>Pentapetalae</taxon>
        <taxon>rosids</taxon>
        <taxon>fabids</taxon>
        <taxon>Fagales</taxon>
        <taxon>Fagaceae</taxon>
        <taxon>Fagus</taxon>
    </lineage>
</organism>
<sequence length="299" mass="33670">MSLKQRERETTCSFVAHFNKELLLVDNVDKKVVLASFLGGLQASRSLKTKRGKSDRCQGKRWRKTPLNGQVGNLYPLEVVFTQIKGDPTLKWPPRKDPPTKKVDEAWIKVCPDDSASKEIREGNKDQHLVYFVNKAFSGAEGKYLPVKKDVLTFVIPSKEIRLHCTGSFNFPVSNNKAEYETVITCLTLVLVLGGARVEVKTDALLVAKQNIGEFEVMRELKKKYLNKLSRSGDELYKRGISLQLLSYVGLKKIAYVMHGLHEGIVAIVREASPSSRSQRGKISSKYMKDSKPEEMLPA</sequence>
<dbReference type="InterPro" id="IPR036397">
    <property type="entry name" value="RNaseH_sf"/>
</dbReference>